<name>A0AA37STH1_9BACT</name>
<keyword evidence="2" id="KW-1185">Reference proteome</keyword>
<evidence type="ECO:0000313" key="2">
    <source>
        <dbReference type="Proteomes" id="UP001156666"/>
    </source>
</evidence>
<dbReference type="Proteomes" id="UP001156666">
    <property type="component" value="Unassembled WGS sequence"/>
</dbReference>
<dbReference type="EMBL" id="BSOH01000021">
    <property type="protein sequence ID" value="GLR18531.1"/>
    <property type="molecule type" value="Genomic_DNA"/>
</dbReference>
<dbReference type="AlphaFoldDB" id="A0AA37STH1"/>
<dbReference type="Pfam" id="PF14125">
    <property type="entry name" value="DUF4292"/>
    <property type="match status" value="1"/>
</dbReference>
<accession>A0AA37STH1</accession>
<organism evidence="1 2">
    <name type="scientific">Portibacter lacus</name>
    <dbReference type="NCBI Taxonomy" id="1099794"/>
    <lineage>
        <taxon>Bacteria</taxon>
        <taxon>Pseudomonadati</taxon>
        <taxon>Bacteroidota</taxon>
        <taxon>Saprospiria</taxon>
        <taxon>Saprospirales</taxon>
        <taxon>Haliscomenobacteraceae</taxon>
        <taxon>Portibacter</taxon>
    </lineage>
</organism>
<reference evidence="1" key="1">
    <citation type="journal article" date="2014" name="Int. J. Syst. Evol. Microbiol.">
        <title>Complete genome sequence of Corynebacterium casei LMG S-19264T (=DSM 44701T), isolated from a smear-ripened cheese.</title>
        <authorList>
            <consortium name="US DOE Joint Genome Institute (JGI-PGF)"/>
            <person name="Walter F."/>
            <person name="Albersmeier A."/>
            <person name="Kalinowski J."/>
            <person name="Ruckert C."/>
        </authorList>
    </citation>
    <scope>NUCLEOTIDE SEQUENCE</scope>
    <source>
        <strain evidence="1">NBRC 108769</strain>
    </source>
</reference>
<proteinExistence type="predicted"/>
<sequence>MGRLILIISVIFCISCTGGKKIVDNKNVEELSEEATIRKVKSTFVTFDHFNSNADLFIKTEMFTGSVNAKFRMIKDSVIWIAANKLGFEVGRVLITQDSVFMMERLQRTYVKASFDELSEMAGMQLDFNFVQDFLMGNPYLGETSNEVTYFASDSLLIKPALYDLKIAHNIDLSNYKLTSTSIRDDETKMDATLHYSDYKEIEENQLFSYIRDILLDDGSSEKREISIKFNNPEINVEKNIKFSIPDTYTAREF</sequence>
<gene>
    <name evidence="1" type="ORF">GCM10007940_31470</name>
</gene>
<reference evidence="1" key="2">
    <citation type="submission" date="2023-01" db="EMBL/GenBank/DDBJ databases">
        <title>Draft genome sequence of Portibacter lacus strain NBRC 108769.</title>
        <authorList>
            <person name="Sun Q."/>
            <person name="Mori K."/>
        </authorList>
    </citation>
    <scope>NUCLEOTIDE SEQUENCE</scope>
    <source>
        <strain evidence="1">NBRC 108769</strain>
    </source>
</reference>
<evidence type="ECO:0000313" key="1">
    <source>
        <dbReference type="EMBL" id="GLR18531.1"/>
    </source>
</evidence>
<dbReference type="RefSeq" id="WP_235294346.1">
    <property type="nucleotide sequence ID" value="NZ_BSOH01000021.1"/>
</dbReference>
<comment type="caution">
    <text evidence="1">The sequence shown here is derived from an EMBL/GenBank/DDBJ whole genome shotgun (WGS) entry which is preliminary data.</text>
</comment>
<evidence type="ECO:0008006" key="3">
    <source>
        <dbReference type="Google" id="ProtNLM"/>
    </source>
</evidence>
<protein>
    <recommendedName>
        <fullName evidence="3">DUF4292 domain-containing protein</fullName>
    </recommendedName>
</protein>
<dbReference type="InterPro" id="IPR025634">
    <property type="entry name" value="DUF4292"/>
</dbReference>